<dbReference type="EMBL" id="QUTD01003122">
    <property type="protein sequence ID" value="RHY73966.1"/>
    <property type="molecule type" value="Genomic_DNA"/>
</dbReference>
<evidence type="ECO:0000313" key="2">
    <source>
        <dbReference type="Proteomes" id="UP000266643"/>
    </source>
</evidence>
<evidence type="ECO:0000313" key="1">
    <source>
        <dbReference type="EMBL" id="RHY73966.1"/>
    </source>
</evidence>
<reference evidence="1 2" key="1">
    <citation type="submission" date="2018-08" db="EMBL/GenBank/DDBJ databases">
        <title>Aphanomyces genome sequencing and annotation.</title>
        <authorList>
            <person name="Minardi D."/>
            <person name="Oidtmann B."/>
            <person name="Van Der Giezen M."/>
            <person name="Studholme D.J."/>
        </authorList>
    </citation>
    <scope>NUCLEOTIDE SEQUENCE [LARGE SCALE GENOMIC DNA]</scope>
    <source>
        <strain evidence="1 2">D2</strain>
    </source>
</reference>
<organism evidence="1 2">
    <name type="scientific">Aphanomyces astaci</name>
    <name type="common">Crayfish plague agent</name>
    <dbReference type="NCBI Taxonomy" id="112090"/>
    <lineage>
        <taxon>Eukaryota</taxon>
        <taxon>Sar</taxon>
        <taxon>Stramenopiles</taxon>
        <taxon>Oomycota</taxon>
        <taxon>Saprolegniomycetes</taxon>
        <taxon>Saprolegniales</taxon>
        <taxon>Verrucalvaceae</taxon>
        <taxon>Aphanomyces</taxon>
    </lineage>
</organism>
<proteinExistence type="predicted"/>
<name>A0A397E6G0_APHAT</name>
<comment type="caution">
    <text evidence="1">The sequence shown here is derived from an EMBL/GenBank/DDBJ whole genome shotgun (WGS) entry which is preliminary data.</text>
</comment>
<protein>
    <submittedName>
        <fullName evidence="1">Uncharacterized protein</fullName>
    </submittedName>
</protein>
<sequence>MLSLTDCVPHFTEFRRSVVTAMRRVHMQSGKAEAHAGSIGLANLLTLVGGFHVKPVGEAPADEADPGRPSGAPLVCKPSLLWTCLRALVGQRINSFPFAPGRMTLCEEHEVEAQTKEEAEFLKRSLHKSFLW</sequence>
<gene>
    <name evidence="1" type="ORF">DYB30_012568</name>
</gene>
<accession>A0A397E6G0</accession>
<dbReference type="AlphaFoldDB" id="A0A397E6G0"/>
<dbReference type="Proteomes" id="UP000266643">
    <property type="component" value="Unassembled WGS sequence"/>
</dbReference>